<feature type="transmembrane region" description="Helical" evidence="7">
    <location>
        <begin position="44"/>
        <end position="63"/>
    </location>
</feature>
<dbReference type="EMBL" id="AP022561">
    <property type="protein sequence ID" value="BBX08819.1"/>
    <property type="molecule type" value="Genomic_DNA"/>
</dbReference>
<keyword evidence="6 7" id="KW-0472">Membrane</keyword>
<dbReference type="PROSITE" id="PS50850">
    <property type="entry name" value="MFS"/>
    <property type="match status" value="1"/>
</dbReference>
<dbReference type="PANTHER" id="PTHR42718">
    <property type="entry name" value="MAJOR FACILITATOR SUPERFAMILY MULTIDRUG TRANSPORTER MFSC"/>
    <property type="match status" value="1"/>
</dbReference>
<feature type="transmembrane region" description="Helical" evidence="7">
    <location>
        <begin position="104"/>
        <end position="122"/>
    </location>
</feature>
<keyword evidence="3" id="KW-1003">Cell membrane</keyword>
<dbReference type="KEGG" id="maic:MAIC_36220"/>
<keyword evidence="5 7" id="KW-1133">Transmembrane helix</keyword>
<gene>
    <name evidence="9" type="ORF">MAIC_36220</name>
</gene>
<feature type="transmembrane region" description="Helical" evidence="7">
    <location>
        <begin position="162"/>
        <end position="183"/>
    </location>
</feature>
<dbReference type="Gene3D" id="1.20.1250.20">
    <property type="entry name" value="MFS general substrate transporter like domains"/>
    <property type="match status" value="1"/>
</dbReference>
<dbReference type="NCBIfam" id="TIGR00711">
    <property type="entry name" value="efflux_EmrB"/>
    <property type="match status" value="1"/>
</dbReference>
<evidence type="ECO:0000313" key="9">
    <source>
        <dbReference type="EMBL" id="BBX08819.1"/>
    </source>
</evidence>
<feature type="transmembrane region" description="Helical" evidence="7">
    <location>
        <begin position="219"/>
        <end position="241"/>
    </location>
</feature>
<dbReference type="InterPro" id="IPR020846">
    <property type="entry name" value="MFS_dom"/>
</dbReference>
<name>A0AAD1HPC7_9MYCO</name>
<feature type="transmembrane region" description="Helical" evidence="7">
    <location>
        <begin position="75"/>
        <end position="98"/>
    </location>
</feature>
<evidence type="ECO:0000256" key="6">
    <source>
        <dbReference type="ARBA" id="ARBA00023136"/>
    </source>
</evidence>
<dbReference type="SUPFAM" id="SSF103473">
    <property type="entry name" value="MFS general substrate transporter"/>
    <property type="match status" value="1"/>
</dbReference>
<comment type="subcellular location">
    <subcellularLocation>
        <location evidence="1">Cell membrane</location>
        <topology evidence="1">Multi-pass membrane protein</topology>
    </subcellularLocation>
</comment>
<dbReference type="Gene3D" id="1.20.1720.10">
    <property type="entry name" value="Multidrug resistance protein D"/>
    <property type="match status" value="1"/>
</dbReference>
<dbReference type="InterPro" id="IPR036259">
    <property type="entry name" value="MFS_trans_sf"/>
</dbReference>
<dbReference type="GO" id="GO:0005886">
    <property type="term" value="C:plasma membrane"/>
    <property type="evidence" value="ECO:0007669"/>
    <property type="project" value="UniProtKB-SubCell"/>
</dbReference>
<dbReference type="PRINTS" id="PR01036">
    <property type="entry name" value="TCRTETB"/>
</dbReference>
<feature type="domain" description="Major facilitator superfamily (MFS) profile" evidence="8">
    <location>
        <begin position="9"/>
        <end position="455"/>
    </location>
</feature>
<keyword evidence="2" id="KW-0813">Transport</keyword>
<dbReference type="GO" id="GO:0022857">
    <property type="term" value="F:transmembrane transporter activity"/>
    <property type="evidence" value="ECO:0007669"/>
    <property type="project" value="InterPro"/>
</dbReference>
<keyword evidence="10" id="KW-1185">Reference proteome</keyword>
<evidence type="ECO:0000256" key="7">
    <source>
        <dbReference type="SAM" id="Phobius"/>
    </source>
</evidence>
<feature type="transmembrane region" description="Helical" evidence="7">
    <location>
        <begin position="261"/>
        <end position="285"/>
    </location>
</feature>
<feature type="transmembrane region" description="Helical" evidence="7">
    <location>
        <begin position="326"/>
        <end position="343"/>
    </location>
</feature>
<feature type="transmembrane region" description="Helical" evidence="7">
    <location>
        <begin position="134"/>
        <end position="156"/>
    </location>
</feature>
<evidence type="ECO:0000256" key="3">
    <source>
        <dbReference type="ARBA" id="ARBA00022475"/>
    </source>
</evidence>
<feature type="transmembrane region" description="Helical" evidence="7">
    <location>
        <begin position="195"/>
        <end position="213"/>
    </location>
</feature>
<protein>
    <submittedName>
        <fullName evidence="9">MFS transporter</fullName>
    </submittedName>
</protein>
<sequence length="471" mass="49096">MTESHLFRALWALMLGLFLIVVDSTVVAVANPVLKADFGAEYGAVLWVTSGYLLAFAALLLIGGRLGDRFGPKRVYLVGMAIFSVSSVWCGLATSVGMLTAARVVQGAGAALLAPQILTAITRMFPPERRGMAMSVWGVTTGLGLFGGPILGGVLIDQLGWRWIFFVNAPIGILGLVLAAWLVPELPGRHLHMDILGVLLSGAGIGLIVFGLQEGQRDSWSPWIGMLIVGGLVVLAVFVGWQAVHPGEPLIPLRLIRHRNFILATAGIAVVSFAFVAFIVPLMIFLEEGYRLSPVHAALLTAPMAAATVVFAPVVGRLVDRVHPRAVVIVGFTLLAIALLWLASEMTPATPIWQLVLPLATVGVAGAFTWEPLAVIASRALPDELAGAGSALCNTARHLGAALSSASVAALTAGLLAGASSDVSLAAVTSQSMLLPAFAAAVGAVTALFFVGRQHVASTGVSVRRDVSVPL</sequence>
<reference evidence="9 10" key="1">
    <citation type="journal article" date="2019" name="Emerg. Microbes Infect.">
        <title>Comprehensive subspecies identification of 175 nontuberculous mycobacteria species based on 7547 genomic profiles.</title>
        <authorList>
            <person name="Matsumoto Y."/>
            <person name="Kinjo T."/>
            <person name="Motooka D."/>
            <person name="Nabeya D."/>
            <person name="Jung N."/>
            <person name="Uechi K."/>
            <person name="Horii T."/>
            <person name="Iida T."/>
            <person name="Fujita J."/>
            <person name="Nakamura S."/>
        </authorList>
    </citation>
    <scope>NUCLEOTIDE SEQUENCE [LARGE SCALE GENOMIC DNA]</scope>
    <source>
        <strain evidence="9 10">JCM 6376</strain>
    </source>
</reference>
<feature type="transmembrane region" description="Helical" evidence="7">
    <location>
        <begin position="433"/>
        <end position="452"/>
    </location>
</feature>
<dbReference type="PANTHER" id="PTHR42718:SF42">
    <property type="entry name" value="EXPORT PROTEIN"/>
    <property type="match status" value="1"/>
</dbReference>
<dbReference type="Pfam" id="PF07690">
    <property type="entry name" value="MFS_1"/>
    <property type="match status" value="1"/>
</dbReference>
<feature type="transmembrane region" description="Helical" evidence="7">
    <location>
        <begin position="355"/>
        <end position="378"/>
    </location>
</feature>
<dbReference type="Proteomes" id="UP000467327">
    <property type="component" value="Chromosome"/>
</dbReference>
<accession>A0AAD1HPC7</accession>
<evidence type="ECO:0000313" key="10">
    <source>
        <dbReference type="Proteomes" id="UP000467327"/>
    </source>
</evidence>
<proteinExistence type="predicted"/>
<feature type="transmembrane region" description="Helical" evidence="7">
    <location>
        <begin position="399"/>
        <end position="421"/>
    </location>
</feature>
<keyword evidence="4 7" id="KW-0812">Transmembrane</keyword>
<evidence type="ECO:0000259" key="8">
    <source>
        <dbReference type="PROSITE" id="PS50850"/>
    </source>
</evidence>
<feature type="transmembrane region" description="Helical" evidence="7">
    <location>
        <begin position="297"/>
        <end position="319"/>
    </location>
</feature>
<dbReference type="InterPro" id="IPR004638">
    <property type="entry name" value="EmrB-like"/>
</dbReference>
<dbReference type="RefSeq" id="WP_232077158.1">
    <property type="nucleotide sequence ID" value="NZ_AP022561.1"/>
</dbReference>
<evidence type="ECO:0000256" key="2">
    <source>
        <dbReference type="ARBA" id="ARBA00022448"/>
    </source>
</evidence>
<dbReference type="InterPro" id="IPR011701">
    <property type="entry name" value="MFS"/>
</dbReference>
<organism evidence="9 10">
    <name type="scientific">Mycolicibacterium aichiense</name>
    <dbReference type="NCBI Taxonomy" id="1799"/>
    <lineage>
        <taxon>Bacteria</taxon>
        <taxon>Bacillati</taxon>
        <taxon>Actinomycetota</taxon>
        <taxon>Actinomycetes</taxon>
        <taxon>Mycobacteriales</taxon>
        <taxon>Mycobacteriaceae</taxon>
        <taxon>Mycolicibacterium</taxon>
    </lineage>
</organism>
<evidence type="ECO:0000256" key="4">
    <source>
        <dbReference type="ARBA" id="ARBA00022692"/>
    </source>
</evidence>
<evidence type="ECO:0000256" key="5">
    <source>
        <dbReference type="ARBA" id="ARBA00022989"/>
    </source>
</evidence>
<dbReference type="AlphaFoldDB" id="A0AAD1HPC7"/>
<evidence type="ECO:0000256" key="1">
    <source>
        <dbReference type="ARBA" id="ARBA00004651"/>
    </source>
</evidence>